<evidence type="ECO:0000313" key="2">
    <source>
        <dbReference type="EMBL" id="CAI5452284.1"/>
    </source>
</evidence>
<dbReference type="GO" id="GO:0038022">
    <property type="term" value="F:G protein-coupled olfactory receptor activity"/>
    <property type="evidence" value="ECO:0007669"/>
    <property type="project" value="TreeGrafter"/>
</dbReference>
<comment type="caution">
    <text evidence="2">The sequence shown here is derived from an EMBL/GenBank/DDBJ whole genome shotgun (WGS) entry which is preliminary data.</text>
</comment>
<dbReference type="Gene3D" id="1.20.1070.10">
    <property type="entry name" value="Rhodopsin 7-helix transmembrane proteins"/>
    <property type="match status" value="1"/>
</dbReference>
<dbReference type="PANTHER" id="PTHR22943">
    <property type="entry name" value="7-TRANSMEMBRANE DOMAIN RECEPTOR C.ELEGANS"/>
    <property type="match status" value="1"/>
</dbReference>
<dbReference type="OrthoDB" id="5792363at2759"/>
<organism evidence="2 3">
    <name type="scientific">Caenorhabditis angaria</name>
    <dbReference type="NCBI Taxonomy" id="860376"/>
    <lineage>
        <taxon>Eukaryota</taxon>
        <taxon>Metazoa</taxon>
        <taxon>Ecdysozoa</taxon>
        <taxon>Nematoda</taxon>
        <taxon>Chromadorea</taxon>
        <taxon>Rhabditida</taxon>
        <taxon>Rhabditina</taxon>
        <taxon>Rhabditomorpha</taxon>
        <taxon>Rhabditoidea</taxon>
        <taxon>Rhabditidae</taxon>
        <taxon>Peloderinae</taxon>
        <taxon>Caenorhabditis</taxon>
    </lineage>
</organism>
<evidence type="ECO:0000313" key="3">
    <source>
        <dbReference type="Proteomes" id="UP001152747"/>
    </source>
</evidence>
<keyword evidence="1" id="KW-0812">Transmembrane</keyword>
<evidence type="ECO:0000256" key="1">
    <source>
        <dbReference type="SAM" id="Phobius"/>
    </source>
</evidence>
<keyword evidence="3" id="KW-1185">Reference proteome</keyword>
<evidence type="ECO:0008006" key="4">
    <source>
        <dbReference type="Google" id="ProtNLM"/>
    </source>
</evidence>
<gene>
    <name evidence="2" type="ORF">CAMP_LOCUS14921</name>
</gene>
<name>A0A9P1IWF1_9PELO</name>
<sequence length="316" mass="36691">MLLLDVVQTAANVNFIITTITSSLLIYLLIFRSKKRLGSYKYLIIFYALIELMVAFVVMISKIAAHSIPDCFILFVQIGADQKKLGQFYIMQCVLLYAFMIGILAVHFLYRYFAVCHRSKLYYFEGVSLMHWVSFMFSLAVLITSLKYFFMGEFYEKTQLLRNEISINYNLKMEQIAYNGPLYYLDKFQYSSYATMLIISFFILISGSIMVYCGYKCHKELQTPGYKFSSDTLNIQKEMYTALIAQAAVPTILMYFPLESLFFLPMFGIKTGFYSNYAIGLATIFTSLDQIVMILVIKDFRIFFCCFCNVQCDQII</sequence>
<feature type="transmembrane region" description="Helical" evidence="1">
    <location>
        <begin position="277"/>
        <end position="297"/>
    </location>
</feature>
<keyword evidence="1" id="KW-1133">Transmembrane helix</keyword>
<reference evidence="2" key="1">
    <citation type="submission" date="2022-11" db="EMBL/GenBank/DDBJ databases">
        <authorList>
            <person name="Kikuchi T."/>
        </authorList>
    </citation>
    <scope>NUCLEOTIDE SEQUENCE</scope>
    <source>
        <strain evidence="2">PS1010</strain>
    </source>
</reference>
<dbReference type="InterPro" id="IPR019428">
    <property type="entry name" value="7TM_GPCR_serpentine_rcpt_Str"/>
</dbReference>
<feature type="transmembrane region" description="Helical" evidence="1">
    <location>
        <begin position="239"/>
        <end position="257"/>
    </location>
</feature>
<accession>A0A9P1IWF1</accession>
<dbReference type="GO" id="GO:0042048">
    <property type="term" value="P:olfactory behavior"/>
    <property type="evidence" value="ECO:0007669"/>
    <property type="project" value="TreeGrafter"/>
</dbReference>
<feature type="transmembrane region" description="Helical" evidence="1">
    <location>
        <begin position="122"/>
        <end position="150"/>
    </location>
</feature>
<keyword evidence="1" id="KW-0472">Membrane</keyword>
<protein>
    <recommendedName>
        <fullName evidence="4">Seven TM Receptor</fullName>
    </recommendedName>
</protein>
<dbReference type="PANTHER" id="PTHR22943:SF248">
    <property type="entry name" value="SEVEN TM RECEPTOR"/>
    <property type="match status" value="1"/>
</dbReference>
<dbReference type="Proteomes" id="UP001152747">
    <property type="component" value="Unassembled WGS sequence"/>
</dbReference>
<dbReference type="AlphaFoldDB" id="A0A9P1IWF1"/>
<proteinExistence type="predicted"/>
<feature type="transmembrane region" description="Helical" evidence="1">
    <location>
        <begin position="88"/>
        <end position="110"/>
    </location>
</feature>
<feature type="transmembrane region" description="Helical" evidence="1">
    <location>
        <begin position="12"/>
        <end position="30"/>
    </location>
</feature>
<dbReference type="Pfam" id="PF10326">
    <property type="entry name" value="7TM_GPCR_Str"/>
    <property type="match status" value="1"/>
</dbReference>
<dbReference type="GO" id="GO:0005886">
    <property type="term" value="C:plasma membrane"/>
    <property type="evidence" value="ECO:0007669"/>
    <property type="project" value="TreeGrafter"/>
</dbReference>
<dbReference type="EMBL" id="CANHGI010000005">
    <property type="protein sequence ID" value="CAI5452284.1"/>
    <property type="molecule type" value="Genomic_DNA"/>
</dbReference>
<dbReference type="SUPFAM" id="SSF81321">
    <property type="entry name" value="Family A G protein-coupled receptor-like"/>
    <property type="match status" value="1"/>
</dbReference>
<feature type="transmembrane region" description="Helical" evidence="1">
    <location>
        <begin position="193"/>
        <end position="218"/>
    </location>
</feature>
<feature type="transmembrane region" description="Helical" evidence="1">
    <location>
        <begin position="42"/>
        <end position="68"/>
    </location>
</feature>